<feature type="chain" id="PRO_5020578036" evidence="3">
    <location>
        <begin position="23"/>
        <end position="751"/>
    </location>
</feature>
<gene>
    <name evidence="4" type="ORF">E6B08_30410</name>
</gene>
<feature type="transmembrane region" description="Helical" evidence="2">
    <location>
        <begin position="71"/>
        <end position="92"/>
    </location>
</feature>
<evidence type="ECO:0000256" key="1">
    <source>
        <dbReference type="SAM" id="MobiDB-lite"/>
    </source>
</evidence>
<sequence>MRIQHKAFAVIAAMLCSTLAWADSTTLGEISEAAKRSGDKSREALVSIYGQVVNNPLASAGGSGDTILANIFQVFNSALLVVGAMWACYIVFRKLTRTAHDGSIFDRQQSSSWGPVRLVWGVVSLVPTANGWSLSQLLMLWSASVMGVGVANLGVDAAISSFEDGQSMVVQPVMPSTAALAHSVYEANLCLHGINAGIAQAQASGGLVIPGGYIQQTATNKGFILKNNSFVCGGADISGDLTAQPASTNIISGTIDVADIRQAHLDALKAMQASLSQSAQSFVNASVQRASGSKTALPDSEYAIQIAAQTYENSVNKVAGTKQGDIKRLAQELSSNISKSGWWVLGAWYQTFAQANTKLSDAMAAKATVFGMSTSGDPSVVSVYDEAYAAYKAQQETTSYTPTAGTSATGDYSKGVVGADAGNIIGSMFAAPGQRIVNYLIDVNAGGEGLGQLNPLIKMKNLGDYTMVAAETAMGAYVTAKAIEKVKDGWSVAGVFAKVANAVTSVGDALSGVLEGVSPFIIGLVLAMFILGGTLSTYLPMVPFIIWFGAAVNWLVVVGEAIIAAPLWAFTHLGSEGEGMGHKTSHGYIFLLNVMIRPALMVVGFFLGGAALIAGGTLLNQCFGIALANAQFDSVTGLFSIIFYLAIYCSMCLTLVHSCFNLILIVPDQVINWVGGHAAASVGREDNERMRNAMNIFGSRLEHLAPRGGAGATTDAPREEMGSRDDQIGGLRAPYQLRIDLSMGHGRMNLT</sequence>
<accession>A0A4D6XGV6</accession>
<dbReference type="AlphaFoldDB" id="A0A4D6XGV6"/>
<dbReference type="OrthoDB" id="7010241at2"/>
<feature type="transmembrane region" description="Helical" evidence="2">
    <location>
        <begin position="635"/>
        <end position="656"/>
    </location>
</feature>
<keyword evidence="4" id="KW-0614">Plasmid</keyword>
<feature type="transmembrane region" description="Helical" evidence="2">
    <location>
        <begin position="545"/>
        <end position="570"/>
    </location>
</feature>
<organism evidence="4 5">
    <name type="scientific">Pseudomonas putida</name>
    <name type="common">Arthrobacter siderocapsulatus</name>
    <dbReference type="NCBI Taxonomy" id="303"/>
    <lineage>
        <taxon>Bacteria</taxon>
        <taxon>Pseudomonadati</taxon>
        <taxon>Pseudomonadota</taxon>
        <taxon>Gammaproteobacteria</taxon>
        <taxon>Pseudomonadales</taxon>
        <taxon>Pseudomonadaceae</taxon>
        <taxon>Pseudomonas</taxon>
    </lineage>
</organism>
<evidence type="ECO:0000313" key="4">
    <source>
        <dbReference type="EMBL" id="QCI15632.1"/>
    </source>
</evidence>
<feature type="compositionally biased region" description="Basic and acidic residues" evidence="1">
    <location>
        <begin position="716"/>
        <end position="725"/>
    </location>
</feature>
<dbReference type="RefSeq" id="WP_136917517.1">
    <property type="nucleotide sequence ID" value="NZ_CP039372.1"/>
</dbReference>
<dbReference type="Proteomes" id="UP000298551">
    <property type="component" value="Plasmid pPp1290"/>
</dbReference>
<keyword evidence="2" id="KW-0472">Membrane</keyword>
<feature type="signal peptide" evidence="3">
    <location>
        <begin position="1"/>
        <end position="22"/>
    </location>
</feature>
<proteinExistence type="predicted"/>
<evidence type="ECO:0000256" key="3">
    <source>
        <dbReference type="SAM" id="SignalP"/>
    </source>
</evidence>
<keyword evidence="2" id="KW-1133">Transmembrane helix</keyword>
<dbReference type="EMBL" id="CP039372">
    <property type="protein sequence ID" value="QCI15632.1"/>
    <property type="molecule type" value="Genomic_DNA"/>
</dbReference>
<protein>
    <submittedName>
        <fullName evidence="4">Uncharacterized protein</fullName>
    </submittedName>
</protein>
<feature type="transmembrane region" description="Helical" evidence="2">
    <location>
        <begin position="113"/>
        <end position="132"/>
    </location>
</feature>
<reference evidence="5" key="1">
    <citation type="submission" date="2019-04" db="EMBL/GenBank/DDBJ databases">
        <title>Genome sequence of Pseudomonas putida 1290, an auxin catabolizing strain.</title>
        <authorList>
            <person name="Laird T.S."/>
            <person name="Leveau J.H.J."/>
        </authorList>
    </citation>
    <scope>NUCLEOTIDE SEQUENCE [LARGE SCALE GENOMIC DNA]</scope>
    <source>
        <strain evidence="5">1290</strain>
        <plasmid evidence="5">ppp1290</plasmid>
    </source>
</reference>
<feature type="transmembrane region" description="Helical" evidence="2">
    <location>
        <begin position="520"/>
        <end position="539"/>
    </location>
</feature>
<feature type="transmembrane region" description="Helical" evidence="2">
    <location>
        <begin position="590"/>
        <end position="615"/>
    </location>
</feature>
<evidence type="ECO:0000256" key="2">
    <source>
        <dbReference type="SAM" id="Phobius"/>
    </source>
</evidence>
<geneLocation type="plasmid" evidence="5">
    <name>ppp1290</name>
</geneLocation>
<dbReference type="InterPro" id="IPR027628">
    <property type="entry name" value="DotA_TraY"/>
</dbReference>
<dbReference type="NCBIfam" id="TIGR04346">
    <property type="entry name" value="DotA_TraY"/>
    <property type="match status" value="1"/>
</dbReference>
<evidence type="ECO:0000313" key="5">
    <source>
        <dbReference type="Proteomes" id="UP000298551"/>
    </source>
</evidence>
<keyword evidence="2" id="KW-0812">Transmembrane</keyword>
<feature type="region of interest" description="Disordered" evidence="1">
    <location>
        <begin position="706"/>
        <end position="725"/>
    </location>
</feature>
<name>A0A4D6XGV6_PSEPU</name>
<keyword evidence="3" id="KW-0732">Signal</keyword>